<reference evidence="1 2" key="1">
    <citation type="submission" date="2019-04" db="EMBL/GenBank/DDBJ databases">
        <title>Isachenkonia alkalipeptolytica gen. nov. sp. nov. a new anaerobic, alkiliphilic organothrophic bacterium capable to reduce synthesized ferrihydrite isolated from a soda lake.</title>
        <authorList>
            <person name="Toshchakov S.V."/>
            <person name="Zavarzina D.G."/>
            <person name="Zhilina T.N."/>
            <person name="Kostrikina N.A."/>
            <person name="Kublanov I.V."/>
        </authorList>
    </citation>
    <scope>NUCLEOTIDE SEQUENCE [LARGE SCALE GENOMIC DNA]</scope>
    <source>
        <strain evidence="1 2">Z-1701</strain>
    </source>
</reference>
<dbReference type="EMBL" id="SUMG01000041">
    <property type="protein sequence ID" value="NBG89663.1"/>
    <property type="molecule type" value="Genomic_DNA"/>
</dbReference>
<evidence type="ECO:0000313" key="2">
    <source>
        <dbReference type="Proteomes" id="UP000449710"/>
    </source>
</evidence>
<dbReference type="RefSeq" id="WP_160723558.1">
    <property type="nucleotide sequence ID" value="NZ_SUMG01000041.1"/>
</dbReference>
<dbReference type="AlphaFoldDB" id="A0AA43XMP8"/>
<proteinExistence type="predicted"/>
<keyword evidence="2" id="KW-1185">Reference proteome</keyword>
<comment type="caution">
    <text evidence="1">The sequence shown here is derived from an EMBL/GenBank/DDBJ whole genome shotgun (WGS) entry which is preliminary data.</text>
</comment>
<accession>A0AA43XMP8</accession>
<dbReference type="Proteomes" id="UP000449710">
    <property type="component" value="Unassembled WGS sequence"/>
</dbReference>
<name>A0AA43XMP8_9CLOT</name>
<gene>
    <name evidence="1" type="ORF">ISALK_14350</name>
</gene>
<protein>
    <submittedName>
        <fullName evidence="1">Uncharacterized protein</fullName>
    </submittedName>
</protein>
<organism evidence="1 2">
    <name type="scientific">Isachenkonia alkalipeptolytica</name>
    <dbReference type="NCBI Taxonomy" id="2565777"/>
    <lineage>
        <taxon>Bacteria</taxon>
        <taxon>Bacillati</taxon>
        <taxon>Bacillota</taxon>
        <taxon>Clostridia</taxon>
        <taxon>Eubacteriales</taxon>
        <taxon>Clostridiaceae</taxon>
        <taxon>Isachenkonia</taxon>
    </lineage>
</organism>
<sequence>MSSRLKRIEKALGFDYKPPLLLRALNGKYVECEPWGSDNIIAEYTPQEVDKLEETHKVIIYQWGL</sequence>
<evidence type="ECO:0000313" key="1">
    <source>
        <dbReference type="EMBL" id="NBG89663.1"/>
    </source>
</evidence>